<organism evidence="9 10">
    <name type="scientific">Phytophthora nicotianae P1976</name>
    <dbReference type="NCBI Taxonomy" id="1317066"/>
    <lineage>
        <taxon>Eukaryota</taxon>
        <taxon>Sar</taxon>
        <taxon>Stramenopiles</taxon>
        <taxon>Oomycota</taxon>
        <taxon>Peronosporomycetes</taxon>
        <taxon>Peronosporales</taxon>
        <taxon>Peronosporaceae</taxon>
        <taxon>Phytophthora</taxon>
    </lineage>
</organism>
<gene>
    <name evidence="9" type="ORF">F444_11481</name>
</gene>
<dbReference type="PROSITE" id="PS00108">
    <property type="entry name" value="PROTEIN_KINASE_ST"/>
    <property type="match status" value="1"/>
</dbReference>
<evidence type="ECO:0000313" key="9">
    <source>
        <dbReference type="EMBL" id="ETO72495.1"/>
    </source>
</evidence>
<dbReference type="Gene3D" id="3.60.21.10">
    <property type="match status" value="1"/>
</dbReference>
<dbReference type="SUPFAM" id="SSF56300">
    <property type="entry name" value="Metallo-dependent phosphatases"/>
    <property type="match status" value="1"/>
</dbReference>
<dbReference type="EMBL" id="ANJA01002064">
    <property type="protein sequence ID" value="ETO72495.1"/>
    <property type="molecule type" value="Genomic_DNA"/>
</dbReference>
<sequence length="715" mass="80080">MAISPKDATDKPSIEEFAQGRPLGEGNFSRILEVTHIATGEKFALKVIEKQRIKRLRLRHQNIFNEINMEKDVLNRLRHPNIIRLYQTFQDDNNLYFLLELLDGGELLSHLLHEGRQLGLDEDLARFYLADVASAVEYMHANQMLHRDLKPENMVVCKNTGGHLKLIDFGTAKNLADSKLTGPNFVGTPEYMPPETIDNKEPTYASDMWAFGCIVYQLLTGETPFSGGSAYLTFLRVQDGSYYLPDYLSDDAKDLISKLLQKDPKNRLGGTEANAMSAVKAHPFFKGIDFDNHIQAQQPASQFCGSELFQLVKRLAAMERARNLQDPLSFEGDVLQEQIKTLSSRDRSILMHILRRKQIVHLPGLYPRFFSSVSRGRCLYAHNHGYIGFTHDLQNQWSDNFSFMQLSGPKLGHATALTEADNRGGSAWETESAAFLEAVKVLNARQPAFVVICGDFINAKPRDEFYDAQVVAFQELLNQINPQIRLVFAAGSDEFGNKNELTKYQERFGDARFSFWYGGIKCIVVNTAILCHEKYFKEEVAAQTEWMKKELENGKLCARGTVVISGHSLRPTMLSTNTVNNNDRATSNSDIPEQLRVEYWDMIKNGQSCLMVNGNSTTDSVTSVVTKASEQDADEYKCEIVSCKAPWGGAPSAIHHTEVSQSGVVTKALSVDHSNASVSSNATTKHRSLAPEEEGQETVLAAEMVTINVNSARKE</sequence>
<evidence type="ECO:0000256" key="4">
    <source>
        <dbReference type="ARBA" id="ARBA00022777"/>
    </source>
</evidence>
<dbReference type="PANTHER" id="PTHR24353:SF37">
    <property type="entry name" value="CAMP-DEPENDENT PROTEIN KINASE CATALYTIC SUBUNIT PRKX"/>
    <property type="match status" value="1"/>
</dbReference>
<dbReference type="PROSITE" id="PS00107">
    <property type="entry name" value="PROTEIN_KINASE_ATP"/>
    <property type="match status" value="1"/>
</dbReference>
<name>A0A081A0T4_PHYNI</name>
<dbReference type="SMART" id="SM00220">
    <property type="entry name" value="S_TKc"/>
    <property type="match status" value="1"/>
</dbReference>
<dbReference type="OrthoDB" id="347657at2759"/>
<reference evidence="9 10" key="1">
    <citation type="submission" date="2013-11" db="EMBL/GenBank/DDBJ databases">
        <title>The Genome Sequence of Phytophthora parasitica P1976.</title>
        <authorList>
            <consortium name="The Broad Institute Genomics Platform"/>
            <person name="Russ C."/>
            <person name="Tyler B."/>
            <person name="Panabieres F."/>
            <person name="Shan W."/>
            <person name="Tripathy S."/>
            <person name="Grunwald N."/>
            <person name="Machado M."/>
            <person name="Johnson C.S."/>
            <person name="Walker B."/>
            <person name="Young S."/>
            <person name="Zeng Q."/>
            <person name="Gargeya S."/>
            <person name="Fitzgerald M."/>
            <person name="Haas B."/>
            <person name="Abouelleil A."/>
            <person name="Allen A.W."/>
            <person name="Alvarado L."/>
            <person name="Arachchi H.M."/>
            <person name="Berlin A.M."/>
            <person name="Chapman S.B."/>
            <person name="Gainer-Dewar J."/>
            <person name="Goldberg J."/>
            <person name="Griggs A."/>
            <person name="Gujja S."/>
            <person name="Hansen M."/>
            <person name="Howarth C."/>
            <person name="Imamovic A."/>
            <person name="Ireland A."/>
            <person name="Larimer J."/>
            <person name="McCowan C."/>
            <person name="Murphy C."/>
            <person name="Pearson M."/>
            <person name="Poon T.W."/>
            <person name="Priest M."/>
            <person name="Roberts A."/>
            <person name="Saif S."/>
            <person name="Shea T."/>
            <person name="Sisk P."/>
            <person name="Sykes S."/>
            <person name="Wortman J."/>
            <person name="Nusbaum C."/>
            <person name="Birren B."/>
        </authorList>
    </citation>
    <scope>NUCLEOTIDE SEQUENCE [LARGE SCALE GENOMIC DNA]</scope>
    <source>
        <strain evidence="9 10">P1976</strain>
    </source>
</reference>
<dbReference type="Pfam" id="PF00069">
    <property type="entry name" value="Pkinase"/>
    <property type="match status" value="1"/>
</dbReference>
<protein>
    <submittedName>
        <fullName evidence="9">AGC protein kinase</fullName>
    </submittedName>
</protein>
<dbReference type="AlphaFoldDB" id="A0A081A0T4"/>
<dbReference type="SUPFAM" id="SSF56112">
    <property type="entry name" value="Protein kinase-like (PK-like)"/>
    <property type="match status" value="1"/>
</dbReference>
<evidence type="ECO:0000256" key="7">
    <source>
        <dbReference type="SAM" id="MobiDB-lite"/>
    </source>
</evidence>
<dbReference type="GO" id="GO:0005952">
    <property type="term" value="C:cAMP-dependent protein kinase complex"/>
    <property type="evidence" value="ECO:0007669"/>
    <property type="project" value="TreeGrafter"/>
</dbReference>
<evidence type="ECO:0000256" key="6">
    <source>
        <dbReference type="PROSITE-ProRule" id="PRU10141"/>
    </source>
</evidence>
<dbReference type="GO" id="GO:0004691">
    <property type="term" value="F:cAMP-dependent protein kinase activity"/>
    <property type="evidence" value="ECO:0007669"/>
    <property type="project" value="TreeGrafter"/>
</dbReference>
<feature type="region of interest" description="Disordered" evidence="7">
    <location>
        <begin position="675"/>
        <end position="694"/>
    </location>
</feature>
<evidence type="ECO:0000313" key="10">
    <source>
        <dbReference type="Proteomes" id="UP000028582"/>
    </source>
</evidence>
<dbReference type="Proteomes" id="UP000028582">
    <property type="component" value="Unassembled WGS sequence"/>
</dbReference>
<feature type="binding site" evidence="6">
    <location>
        <position position="46"/>
    </location>
    <ligand>
        <name>ATP</name>
        <dbReference type="ChEBI" id="CHEBI:30616"/>
    </ligand>
</feature>
<dbReference type="InterPro" id="IPR029052">
    <property type="entry name" value="Metallo-depent_PP-like"/>
</dbReference>
<dbReference type="PROSITE" id="PS50011">
    <property type="entry name" value="PROTEIN_KINASE_DOM"/>
    <property type="match status" value="1"/>
</dbReference>
<keyword evidence="2" id="KW-0808">Transferase</keyword>
<comment type="caution">
    <text evidence="9">The sequence shown here is derived from an EMBL/GenBank/DDBJ whole genome shotgun (WGS) entry which is preliminary data.</text>
</comment>
<evidence type="ECO:0000256" key="5">
    <source>
        <dbReference type="ARBA" id="ARBA00022840"/>
    </source>
</evidence>
<evidence type="ECO:0000256" key="3">
    <source>
        <dbReference type="ARBA" id="ARBA00022741"/>
    </source>
</evidence>
<keyword evidence="1" id="KW-0723">Serine/threonine-protein kinase</keyword>
<dbReference type="InterPro" id="IPR008271">
    <property type="entry name" value="Ser/Thr_kinase_AS"/>
</dbReference>
<dbReference type="Gene3D" id="3.30.200.20">
    <property type="entry name" value="Phosphorylase Kinase, domain 1"/>
    <property type="match status" value="1"/>
</dbReference>
<feature type="domain" description="Protein kinase" evidence="8">
    <location>
        <begin position="17"/>
        <end position="285"/>
    </location>
</feature>
<keyword evidence="5 6" id="KW-0067">ATP-binding</keyword>
<dbReference type="InterPro" id="IPR017441">
    <property type="entry name" value="Protein_kinase_ATP_BS"/>
</dbReference>
<evidence type="ECO:0000259" key="8">
    <source>
        <dbReference type="PROSITE" id="PS50011"/>
    </source>
</evidence>
<proteinExistence type="predicted"/>
<dbReference type="GO" id="GO:0005524">
    <property type="term" value="F:ATP binding"/>
    <property type="evidence" value="ECO:0007669"/>
    <property type="project" value="UniProtKB-UniRule"/>
</dbReference>
<keyword evidence="4 9" id="KW-0418">Kinase</keyword>
<accession>A0A081A0T4</accession>
<dbReference type="InterPro" id="IPR011009">
    <property type="entry name" value="Kinase-like_dom_sf"/>
</dbReference>
<evidence type="ECO:0000256" key="1">
    <source>
        <dbReference type="ARBA" id="ARBA00022527"/>
    </source>
</evidence>
<dbReference type="FunFam" id="3.30.200.20:FF:000042">
    <property type="entry name" value="Aurora kinase A"/>
    <property type="match status" value="1"/>
</dbReference>
<dbReference type="InterPro" id="IPR000719">
    <property type="entry name" value="Prot_kinase_dom"/>
</dbReference>
<evidence type="ECO:0000256" key="2">
    <source>
        <dbReference type="ARBA" id="ARBA00022679"/>
    </source>
</evidence>
<keyword evidence="3 6" id="KW-0547">Nucleotide-binding</keyword>
<dbReference type="Gene3D" id="1.10.510.10">
    <property type="entry name" value="Transferase(Phosphotransferase) domain 1"/>
    <property type="match status" value="1"/>
</dbReference>
<dbReference type="PANTHER" id="PTHR24353">
    <property type="entry name" value="CYCLIC NUCLEOTIDE-DEPENDENT PROTEIN KINASE"/>
    <property type="match status" value="1"/>
</dbReference>
<dbReference type="FunFam" id="1.10.510.10:FF:000571">
    <property type="entry name" value="Maternal embryonic leucine zipper kinase"/>
    <property type="match status" value="1"/>
</dbReference>